<evidence type="ECO:0000313" key="6">
    <source>
        <dbReference type="Proteomes" id="UP000789508"/>
    </source>
</evidence>
<proteinExistence type="predicted"/>
<evidence type="ECO:0000313" key="5">
    <source>
        <dbReference type="EMBL" id="CAG8534211.1"/>
    </source>
</evidence>
<sequence length="319" mass="36903">DSITSVYQVYREKNIYIVMEYVPEKEFFDLIYEKRCLTENQTRKAFYQIFNAIKYLHDRNIIHRDLKPENILMVDKEKMTLKLSDFGLSKLLGNSDEVMTTLCGTPTYVAPEILTSRESRSYNSKVDMWSLGVILYVCLCGFPPFSNDRSPPRLTEQIRNGNYAFPSPMWDTISDNAKDLISKLLVTNPDQRLSADQAIEHPFMKNGVLEINDADDYNYLRRVAYHMKKDQTLLKIPRLRKVRQEEAERLANEPQGNVIVNNERPPEVSPQSNENRGDTHSQLHFSTFGMRPLDGTIYSGASSSVYTTANEYSDAWFPH</sequence>
<dbReference type="OrthoDB" id="407410at2759"/>
<evidence type="ECO:0000256" key="2">
    <source>
        <dbReference type="ARBA" id="ARBA00022840"/>
    </source>
</evidence>
<gene>
    <name evidence="5" type="ORF">ALEPTO_LOCUS5090</name>
</gene>
<dbReference type="InterPro" id="IPR000719">
    <property type="entry name" value="Prot_kinase_dom"/>
</dbReference>
<dbReference type="InterPro" id="IPR011009">
    <property type="entry name" value="Kinase-like_dom_sf"/>
</dbReference>
<accession>A0A9N9FGE4</accession>
<dbReference type="Gene3D" id="1.10.510.10">
    <property type="entry name" value="Transferase(Phosphotransferase) domain 1"/>
    <property type="match status" value="1"/>
</dbReference>
<keyword evidence="2" id="KW-0067">ATP-binding</keyword>
<dbReference type="GO" id="GO:0004672">
    <property type="term" value="F:protein kinase activity"/>
    <property type="evidence" value="ECO:0007669"/>
    <property type="project" value="InterPro"/>
</dbReference>
<dbReference type="FunFam" id="1.10.510.10:FF:000571">
    <property type="entry name" value="Maternal embryonic leucine zipper kinase"/>
    <property type="match status" value="1"/>
</dbReference>
<dbReference type="PANTHER" id="PTHR24347">
    <property type="entry name" value="SERINE/THREONINE-PROTEIN KINASE"/>
    <property type="match status" value="1"/>
</dbReference>
<feature type="non-terminal residue" evidence="5">
    <location>
        <position position="319"/>
    </location>
</feature>
<feature type="domain" description="Protein kinase" evidence="4">
    <location>
        <begin position="1"/>
        <end position="204"/>
    </location>
</feature>
<evidence type="ECO:0000259" key="4">
    <source>
        <dbReference type="PROSITE" id="PS50011"/>
    </source>
</evidence>
<dbReference type="SMART" id="SM00220">
    <property type="entry name" value="S_TKc"/>
    <property type="match status" value="1"/>
</dbReference>
<dbReference type="SUPFAM" id="SSF56112">
    <property type="entry name" value="Protein kinase-like (PK-like)"/>
    <property type="match status" value="1"/>
</dbReference>
<organism evidence="5 6">
    <name type="scientific">Ambispora leptoticha</name>
    <dbReference type="NCBI Taxonomy" id="144679"/>
    <lineage>
        <taxon>Eukaryota</taxon>
        <taxon>Fungi</taxon>
        <taxon>Fungi incertae sedis</taxon>
        <taxon>Mucoromycota</taxon>
        <taxon>Glomeromycotina</taxon>
        <taxon>Glomeromycetes</taxon>
        <taxon>Archaeosporales</taxon>
        <taxon>Ambisporaceae</taxon>
        <taxon>Ambispora</taxon>
    </lineage>
</organism>
<dbReference type="EMBL" id="CAJVPS010001334">
    <property type="protein sequence ID" value="CAG8534211.1"/>
    <property type="molecule type" value="Genomic_DNA"/>
</dbReference>
<comment type="caution">
    <text evidence="5">The sequence shown here is derived from an EMBL/GenBank/DDBJ whole genome shotgun (WGS) entry which is preliminary data.</text>
</comment>
<reference evidence="5" key="1">
    <citation type="submission" date="2021-06" db="EMBL/GenBank/DDBJ databases">
        <authorList>
            <person name="Kallberg Y."/>
            <person name="Tangrot J."/>
            <person name="Rosling A."/>
        </authorList>
    </citation>
    <scope>NUCLEOTIDE SEQUENCE</scope>
    <source>
        <strain evidence="5">FL130A</strain>
    </source>
</reference>
<dbReference type="CDD" id="cd05117">
    <property type="entry name" value="STKc_CAMK"/>
    <property type="match status" value="1"/>
</dbReference>
<feature type="region of interest" description="Disordered" evidence="3">
    <location>
        <begin position="248"/>
        <end position="282"/>
    </location>
</feature>
<name>A0A9N9FGE4_9GLOM</name>
<dbReference type="Proteomes" id="UP000789508">
    <property type="component" value="Unassembled WGS sequence"/>
</dbReference>
<keyword evidence="1" id="KW-0547">Nucleotide-binding</keyword>
<keyword evidence="6" id="KW-1185">Reference proteome</keyword>
<dbReference type="Pfam" id="PF00069">
    <property type="entry name" value="Pkinase"/>
    <property type="match status" value="1"/>
</dbReference>
<evidence type="ECO:0000256" key="3">
    <source>
        <dbReference type="SAM" id="MobiDB-lite"/>
    </source>
</evidence>
<dbReference type="GO" id="GO:0005524">
    <property type="term" value="F:ATP binding"/>
    <property type="evidence" value="ECO:0007669"/>
    <property type="project" value="UniProtKB-KW"/>
</dbReference>
<dbReference type="PROSITE" id="PS00108">
    <property type="entry name" value="PROTEIN_KINASE_ST"/>
    <property type="match status" value="1"/>
</dbReference>
<evidence type="ECO:0000256" key="1">
    <source>
        <dbReference type="ARBA" id="ARBA00022741"/>
    </source>
</evidence>
<dbReference type="PROSITE" id="PS50011">
    <property type="entry name" value="PROTEIN_KINASE_DOM"/>
    <property type="match status" value="1"/>
</dbReference>
<dbReference type="InterPro" id="IPR008271">
    <property type="entry name" value="Ser/Thr_kinase_AS"/>
</dbReference>
<protein>
    <submittedName>
        <fullName evidence="5">7323_t:CDS:1</fullName>
    </submittedName>
</protein>
<dbReference type="AlphaFoldDB" id="A0A9N9FGE4"/>